<organism evidence="3 4">
    <name type="scientific">Vigna mungo</name>
    <name type="common">Black gram</name>
    <name type="synonym">Phaseolus mungo</name>
    <dbReference type="NCBI Taxonomy" id="3915"/>
    <lineage>
        <taxon>Eukaryota</taxon>
        <taxon>Viridiplantae</taxon>
        <taxon>Streptophyta</taxon>
        <taxon>Embryophyta</taxon>
        <taxon>Tracheophyta</taxon>
        <taxon>Spermatophyta</taxon>
        <taxon>Magnoliopsida</taxon>
        <taxon>eudicotyledons</taxon>
        <taxon>Gunneridae</taxon>
        <taxon>Pentapetalae</taxon>
        <taxon>rosids</taxon>
        <taxon>fabids</taxon>
        <taxon>Fabales</taxon>
        <taxon>Fabaceae</taxon>
        <taxon>Papilionoideae</taxon>
        <taxon>50 kb inversion clade</taxon>
        <taxon>NPAAA clade</taxon>
        <taxon>indigoferoid/millettioid clade</taxon>
        <taxon>Phaseoleae</taxon>
        <taxon>Vigna</taxon>
    </lineage>
</organism>
<dbReference type="InterPro" id="IPR013126">
    <property type="entry name" value="Hsp_70_fam"/>
</dbReference>
<dbReference type="Pfam" id="PF00012">
    <property type="entry name" value="HSP70"/>
    <property type="match status" value="1"/>
</dbReference>
<dbReference type="AlphaFoldDB" id="A0AAQ3NYF0"/>
<evidence type="ECO:0000256" key="1">
    <source>
        <dbReference type="ARBA" id="ARBA00022741"/>
    </source>
</evidence>
<dbReference type="GO" id="GO:0140662">
    <property type="term" value="F:ATP-dependent protein folding chaperone"/>
    <property type="evidence" value="ECO:0007669"/>
    <property type="project" value="InterPro"/>
</dbReference>
<sequence length="110" mass="12422">MRIINEPTAAAIAYGLDKRTKSVGEKNVFVFDLGGGTFSILENNCSQKFMPHGKFLRKANADDYVYKMTNALKDKYNRSKLSLTQKFNISFAISKTTYLLDDDNLQLLSV</sequence>
<evidence type="ECO:0000313" key="3">
    <source>
        <dbReference type="EMBL" id="WVZ17217.1"/>
    </source>
</evidence>
<keyword evidence="1" id="KW-0547">Nucleotide-binding</keyword>
<dbReference type="EMBL" id="CP144698">
    <property type="protein sequence ID" value="WVZ17217.1"/>
    <property type="molecule type" value="Genomic_DNA"/>
</dbReference>
<protein>
    <recommendedName>
        <fullName evidence="5">Heat shock protein 70</fullName>
    </recommendedName>
</protein>
<proteinExistence type="predicted"/>
<dbReference type="GO" id="GO:0005524">
    <property type="term" value="F:ATP binding"/>
    <property type="evidence" value="ECO:0007669"/>
    <property type="project" value="UniProtKB-KW"/>
</dbReference>
<keyword evidence="2" id="KW-0067">ATP-binding</keyword>
<evidence type="ECO:0000256" key="2">
    <source>
        <dbReference type="ARBA" id="ARBA00022840"/>
    </source>
</evidence>
<gene>
    <name evidence="3" type="ORF">V8G54_010199</name>
</gene>
<name>A0AAQ3NYF0_VIGMU</name>
<dbReference type="InterPro" id="IPR043129">
    <property type="entry name" value="ATPase_NBD"/>
</dbReference>
<evidence type="ECO:0000313" key="4">
    <source>
        <dbReference type="Proteomes" id="UP001374535"/>
    </source>
</evidence>
<dbReference type="SUPFAM" id="SSF53067">
    <property type="entry name" value="Actin-like ATPase domain"/>
    <property type="match status" value="1"/>
</dbReference>
<dbReference type="Proteomes" id="UP001374535">
    <property type="component" value="Chromosome 3"/>
</dbReference>
<reference evidence="3 4" key="1">
    <citation type="journal article" date="2023" name="Life. Sci Alliance">
        <title>Evolutionary insights into 3D genome organization and epigenetic landscape of Vigna mungo.</title>
        <authorList>
            <person name="Junaid A."/>
            <person name="Singh B."/>
            <person name="Bhatia S."/>
        </authorList>
    </citation>
    <scope>NUCLEOTIDE SEQUENCE [LARGE SCALE GENOMIC DNA]</scope>
    <source>
        <strain evidence="3">Urdbean</strain>
    </source>
</reference>
<keyword evidence="4" id="KW-1185">Reference proteome</keyword>
<dbReference type="Gene3D" id="3.30.420.40">
    <property type="match status" value="2"/>
</dbReference>
<evidence type="ECO:0008006" key="5">
    <source>
        <dbReference type="Google" id="ProtNLM"/>
    </source>
</evidence>
<accession>A0AAQ3NYF0</accession>
<dbReference type="PANTHER" id="PTHR19375">
    <property type="entry name" value="HEAT SHOCK PROTEIN 70KDA"/>
    <property type="match status" value="1"/>
</dbReference>